<gene>
    <name evidence="3" type="ORF">SAMN02745194_00848</name>
</gene>
<evidence type="ECO:0000259" key="2">
    <source>
        <dbReference type="PROSITE" id="PS50943"/>
    </source>
</evidence>
<dbReference type="InterPro" id="IPR001387">
    <property type="entry name" value="Cro/C1-type_HTH"/>
</dbReference>
<keyword evidence="4" id="KW-1185">Reference proteome</keyword>
<dbReference type="Proteomes" id="UP000184387">
    <property type="component" value="Unassembled WGS sequence"/>
</dbReference>
<dbReference type="GO" id="GO:0003677">
    <property type="term" value="F:DNA binding"/>
    <property type="evidence" value="ECO:0007669"/>
    <property type="project" value="UniProtKB-KW"/>
</dbReference>
<dbReference type="Gene3D" id="2.60.120.10">
    <property type="entry name" value="Jelly Rolls"/>
    <property type="match status" value="1"/>
</dbReference>
<dbReference type="PROSITE" id="PS50943">
    <property type="entry name" value="HTH_CROC1"/>
    <property type="match status" value="1"/>
</dbReference>
<dbReference type="PANTHER" id="PTHR46797">
    <property type="entry name" value="HTH-TYPE TRANSCRIPTIONAL REGULATOR"/>
    <property type="match status" value="1"/>
</dbReference>
<organism evidence="3 4">
    <name type="scientific">Muricoccus roseus</name>
    <dbReference type="NCBI Taxonomy" id="198092"/>
    <lineage>
        <taxon>Bacteria</taxon>
        <taxon>Pseudomonadati</taxon>
        <taxon>Pseudomonadota</taxon>
        <taxon>Alphaproteobacteria</taxon>
        <taxon>Acetobacterales</taxon>
        <taxon>Roseomonadaceae</taxon>
        <taxon>Muricoccus</taxon>
    </lineage>
</organism>
<dbReference type="GO" id="GO:0003700">
    <property type="term" value="F:DNA-binding transcription factor activity"/>
    <property type="evidence" value="ECO:0007669"/>
    <property type="project" value="TreeGrafter"/>
</dbReference>
<dbReference type="InterPro" id="IPR011051">
    <property type="entry name" value="RmlC_Cupin_sf"/>
</dbReference>
<dbReference type="InterPro" id="IPR010982">
    <property type="entry name" value="Lambda_DNA-bd_dom_sf"/>
</dbReference>
<name>A0A1M6D7S5_9PROT</name>
<dbReference type="SUPFAM" id="SSF47413">
    <property type="entry name" value="lambda repressor-like DNA-binding domains"/>
    <property type="match status" value="1"/>
</dbReference>
<evidence type="ECO:0000256" key="1">
    <source>
        <dbReference type="ARBA" id="ARBA00023125"/>
    </source>
</evidence>
<evidence type="ECO:0000313" key="4">
    <source>
        <dbReference type="Proteomes" id="UP000184387"/>
    </source>
</evidence>
<proteinExistence type="predicted"/>
<evidence type="ECO:0000313" key="3">
    <source>
        <dbReference type="EMBL" id="SHI69277.1"/>
    </source>
</evidence>
<dbReference type="InterPro" id="IPR050807">
    <property type="entry name" value="TransReg_Diox_bact_type"/>
</dbReference>
<dbReference type="SMART" id="SM00530">
    <property type="entry name" value="HTH_XRE"/>
    <property type="match status" value="1"/>
</dbReference>
<dbReference type="EMBL" id="FQZF01000004">
    <property type="protein sequence ID" value="SHI69277.1"/>
    <property type="molecule type" value="Genomic_DNA"/>
</dbReference>
<dbReference type="OrthoDB" id="9805356at2"/>
<dbReference type="Pfam" id="PF01381">
    <property type="entry name" value="HTH_3"/>
    <property type="match status" value="1"/>
</dbReference>
<dbReference type="InterPro" id="IPR014710">
    <property type="entry name" value="RmlC-like_jellyroll"/>
</dbReference>
<accession>A0A1M6D7S5</accession>
<feature type="domain" description="HTH cro/C1-type" evidence="2">
    <location>
        <begin position="20"/>
        <end position="74"/>
    </location>
</feature>
<dbReference type="GO" id="GO:0005829">
    <property type="term" value="C:cytosol"/>
    <property type="evidence" value="ECO:0007669"/>
    <property type="project" value="TreeGrafter"/>
</dbReference>
<dbReference type="AlphaFoldDB" id="A0A1M6D7S5"/>
<dbReference type="InterPro" id="IPR013096">
    <property type="entry name" value="Cupin_2"/>
</dbReference>
<protein>
    <submittedName>
        <fullName evidence="3">Transcriptional regulator, XRE family with cupin sensor</fullName>
    </submittedName>
</protein>
<dbReference type="Pfam" id="PF07883">
    <property type="entry name" value="Cupin_2"/>
    <property type="match status" value="1"/>
</dbReference>
<dbReference type="SUPFAM" id="SSF51182">
    <property type="entry name" value="RmlC-like cupins"/>
    <property type="match status" value="1"/>
</dbReference>
<reference evidence="3 4" key="1">
    <citation type="submission" date="2016-11" db="EMBL/GenBank/DDBJ databases">
        <authorList>
            <person name="Jaros S."/>
            <person name="Januszkiewicz K."/>
            <person name="Wedrychowicz H."/>
        </authorList>
    </citation>
    <scope>NUCLEOTIDE SEQUENCE [LARGE SCALE GENOMIC DNA]</scope>
    <source>
        <strain evidence="3 4">DSM 14916</strain>
    </source>
</reference>
<dbReference type="RefSeq" id="WP_073131807.1">
    <property type="nucleotide sequence ID" value="NZ_FQZF01000004.1"/>
</dbReference>
<sequence length="207" mass="22393">MSSAARIPPAPAEGSLGLRVRALRAAARLTIREVAERSGIAISSVSKIENNQLSPTYENIVRLARGLGVDIAELFSDTKKESPGGRRSLTPKGGGKIYRTRTYAYEMLCTDLIGKKMIPMKARILARSRTDLSPLMSHEGEEVLLILSGAVELHTEFYEPVVLREGDCAYFDSTMGHVCVLHGVEDAEVFWVCSSSDVLGLVAGTPG</sequence>
<dbReference type="PANTHER" id="PTHR46797:SF20">
    <property type="entry name" value="BLR4304 PROTEIN"/>
    <property type="match status" value="1"/>
</dbReference>
<dbReference type="CDD" id="cd00093">
    <property type="entry name" value="HTH_XRE"/>
    <property type="match status" value="1"/>
</dbReference>
<dbReference type="Gene3D" id="1.10.260.40">
    <property type="entry name" value="lambda repressor-like DNA-binding domains"/>
    <property type="match status" value="1"/>
</dbReference>
<keyword evidence="1" id="KW-0238">DNA-binding</keyword>
<dbReference type="STRING" id="198092.SAMN02745194_00848"/>
<dbReference type="CDD" id="cd02209">
    <property type="entry name" value="cupin_XRE_C"/>
    <property type="match status" value="1"/>
</dbReference>